<reference evidence="5 6" key="2">
    <citation type="journal article" date="2008" name="Nature">
        <title>The Phaeodactylum genome reveals the evolutionary history of diatom genomes.</title>
        <authorList>
            <person name="Bowler C."/>
            <person name="Allen A.E."/>
            <person name="Badger J.H."/>
            <person name="Grimwood J."/>
            <person name="Jabbari K."/>
            <person name="Kuo A."/>
            <person name="Maheswari U."/>
            <person name="Martens C."/>
            <person name="Maumus F."/>
            <person name="Otillar R.P."/>
            <person name="Rayko E."/>
            <person name="Salamov A."/>
            <person name="Vandepoele K."/>
            <person name="Beszteri B."/>
            <person name="Gruber A."/>
            <person name="Heijde M."/>
            <person name="Katinka M."/>
            <person name="Mock T."/>
            <person name="Valentin K."/>
            <person name="Verret F."/>
            <person name="Berges J.A."/>
            <person name="Brownlee C."/>
            <person name="Cadoret J.P."/>
            <person name="Chiovitti A."/>
            <person name="Choi C.J."/>
            <person name="Coesel S."/>
            <person name="De Martino A."/>
            <person name="Detter J.C."/>
            <person name="Durkin C."/>
            <person name="Falciatore A."/>
            <person name="Fournet J."/>
            <person name="Haruta M."/>
            <person name="Huysman M.J."/>
            <person name="Jenkins B.D."/>
            <person name="Jiroutova K."/>
            <person name="Jorgensen R.E."/>
            <person name="Joubert Y."/>
            <person name="Kaplan A."/>
            <person name="Kroger N."/>
            <person name="Kroth P.G."/>
            <person name="La Roche J."/>
            <person name="Lindquist E."/>
            <person name="Lommer M."/>
            <person name="Martin-Jezequel V."/>
            <person name="Lopez P.J."/>
            <person name="Lucas S."/>
            <person name="Mangogna M."/>
            <person name="McGinnis K."/>
            <person name="Medlin L.K."/>
            <person name="Montsant A."/>
            <person name="Oudot-Le Secq M.P."/>
            <person name="Napoli C."/>
            <person name="Obornik M."/>
            <person name="Parker M.S."/>
            <person name="Petit J.L."/>
            <person name="Porcel B.M."/>
            <person name="Poulsen N."/>
            <person name="Robison M."/>
            <person name="Rychlewski L."/>
            <person name="Rynearson T.A."/>
            <person name="Schmutz J."/>
            <person name="Shapiro H."/>
            <person name="Siaut M."/>
            <person name="Stanley M."/>
            <person name="Sussman M.R."/>
            <person name="Taylor A.R."/>
            <person name="Vardi A."/>
            <person name="von Dassow P."/>
            <person name="Vyverman W."/>
            <person name="Willis A."/>
            <person name="Wyrwicz L.S."/>
            <person name="Rokhsar D.S."/>
            <person name="Weissenbach J."/>
            <person name="Armbrust E.V."/>
            <person name="Green B.R."/>
            <person name="Van de Peer Y."/>
            <person name="Grigoriev I.V."/>
        </authorList>
    </citation>
    <scope>NUCLEOTIDE SEQUENCE [LARGE SCALE GENOMIC DNA]</scope>
    <source>
        <strain evidence="5 6">CCMP1335</strain>
    </source>
</reference>
<dbReference type="InParanoid" id="B8BXM9"/>
<dbReference type="HOGENOM" id="CLU_238806_0_0_1"/>
<dbReference type="Pfam" id="PF00595">
    <property type="entry name" value="PDZ"/>
    <property type="match status" value="1"/>
</dbReference>
<accession>B8BXM9</accession>
<dbReference type="EMBL" id="CM000640">
    <property type="protein sequence ID" value="EED93732.1"/>
    <property type="molecule type" value="Genomic_DNA"/>
</dbReference>
<feature type="compositionally biased region" description="Acidic residues" evidence="2">
    <location>
        <begin position="595"/>
        <end position="605"/>
    </location>
</feature>
<evidence type="ECO:0008006" key="7">
    <source>
        <dbReference type="Google" id="ProtNLM"/>
    </source>
</evidence>
<feature type="compositionally biased region" description="Basic and acidic residues" evidence="2">
    <location>
        <begin position="236"/>
        <end position="252"/>
    </location>
</feature>
<feature type="region of interest" description="Disordered" evidence="2">
    <location>
        <begin position="756"/>
        <end position="779"/>
    </location>
</feature>
<dbReference type="PaxDb" id="35128-Thaps21727"/>
<dbReference type="InterPro" id="IPR037516">
    <property type="entry name" value="Tripartite_DENN"/>
</dbReference>
<feature type="compositionally biased region" description="Basic and acidic residues" evidence="2">
    <location>
        <begin position="765"/>
        <end position="778"/>
    </location>
</feature>
<dbReference type="PROSITE" id="PS50106">
    <property type="entry name" value="PDZ"/>
    <property type="match status" value="1"/>
</dbReference>
<feature type="region of interest" description="Disordered" evidence="2">
    <location>
        <begin position="142"/>
        <end position="185"/>
    </location>
</feature>
<feature type="region of interest" description="Disordered" evidence="2">
    <location>
        <begin position="1"/>
        <end position="81"/>
    </location>
</feature>
<dbReference type="RefSeq" id="XP_002288296.1">
    <property type="nucleotide sequence ID" value="XM_002288260.1"/>
</dbReference>
<dbReference type="GO" id="GO:0032483">
    <property type="term" value="P:regulation of Rab protein signal transduction"/>
    <property type="evidence" value="ECO:0000318"/>
    <property type="project" value="GO_Central"/>
</dbReference>
<dbReference type="InterPro" id="IPR051696">
    <property type="entry name" value="DENN_Domain_GEFs"/>
</dbReference>
<feature type="region of interest" description="Disordered" evidence="2">
    <location>
        <begin position="342"/>
        <end position="398"/>
    </location>
</feature>
<proteinExistence type="predicted"/>
<dbReference type="KEGG" id="tps:THAPSDRAFT_21727"/>
<dbReference type="InterPro" id="IPR001194">
    <property type="entry name" value="cDENN_dom"/>
</dbReference>
<protein>
    <recommendedName>
        <fullName evidence="7">UDENN domain-containing protein</fullName>
    </recommendedName>
</protein>
<dbReference type="SUPFAM" id="SSF50156">
    <property type="entry name" value="PDZ domain-like"/>
    <property type="match status" value="1"/>
</dbReference>
<feature type="region of interest" description="Disordered" evidence="2">
    <location>
        <begin position="679"/>
        <end position="700"/>
    </location>
</feature>
<organism evidence="5 6">
    <name type="scientific">Thalassiosira pseudonana</name>
    <name type="common">Marine diatom</name>
    <name type="synonym">Cyclotella nana</name>
    <dbReference type="NCBI Taxonomy" id="35128"/>
    <lineage>
        <taxon>Eukaryota</taxon>
        <taxon>Sar</taxon>
        <taxon>Stramenopiles</taxon>
        <taxon>Ochrophyta</taxon>
        <taxon>Bacillariophyta</taxon>
        <taxon>Coscinodiscophyceae</taxon>
        <taxon>Thalassiosirophycidae</taxon>
        <taxon>Thalassiosirales</taxon>
        <taxon>Thalassiosiraceae</taxon>
        <taxon>Thalassiosira</taxon>
    </lineage>
</organism>
<evidence type="ECO:0000256" key="2">
    <source>
        <dbReference type="SAM" id="MobiDB-lite"/>
    </source>
</evidence>
<name>B8BXM9_THAPS</name>
<dbReference type="PANTHER" id="PTHR12296">
    <property type="entry name" value="DENN DOMAIN-CONTAINING PROTEIN 4"/>
    <property type="match status" value="1"/>
</dbReference>
<reference evidence="5 6" key="1">
    <citation type="journal article" date="2004" name="Science">
        <title>The genome of the diatom Thalassiosira pseudonana: ecology, evolution, and metabolism.</title>
        <authorList>
            <person name="Armbrust E.V."/>
            <person name="Berges J.A."/>
            <person name="Bowler C."/>
            <person name="Green B.R."/>
            <person name="Martinez D."/>
            <person name="Putnam N.H."/>
            <person name="Zhou S."/>
            <person name="Allen A.E."/>
            <person name="Apt K.E."/>
            <person name="Bechner M."/>
            <person name="Brzezinski M.A."/>
            <person name="Chaal B.K."/>
            <person name="Chiovitti A."/>
            <person name="Davis A.K."/>
            <person name="Demarest M.S."/>
            <person name="Detter J.C."/>
            <person name="Glavina T."/>
            <person name="Goodstein D."/>
            <person name="Hadi M.Z."/>
            <person name="Hellsten U."/>
            <person name="Hildebrand M."/>
            <person name="Jenkins B.D."/>
            <person name="Jurka J."/>
            <person name="Kapitonov V.V."/>
            <person name="Kroger N."/>
            <person name="Lau W.W."/>
            <person name="Lane T.W."/>
            <person name="Larimer F.W."/>
            <person name="Lippmeier J.C."/>
            <person name="Lucas S."/>
            <person name="Medina M."/>
            <person name="Montsant A."/>
            <person name="Obornik M."/>
            <person name="Parker M.S."/>
            <person name="Palenik B."/>
            <person name="Pazour G.J."/>
            <person name="Richardson P.M."/>
            <person name="Rynearson T.A."/>
            <person name="Saito M.A."/>
            <person name="Schwartz D.C."/>
            <person name="Thamatrakoln K."/>
            <person name="Valentin K."/>
            <person name="Vardi A."/>
            <person name="Wilkerson F.P."/>
            <person name="Rokhsar D.S."/>
        </authorList>
    </citation>
    <scope>NUCLEOTIDE SEQUENCE [LARGE SCALE GENOMIC DNA]</scope>
    <source>
        <strain evidence="5 6">CCMP1335</strain>
    </source>
</reference>
<sequence>MTYSSIIAADEARDALSPLSTSEESNTSRARPTEMSLGEGANDDTEDGAALNDVESSTVGASVDGSVESAQRSTAASTAAPILGDVYERAQKKAVQLREQAELLRQQQQQAYAAAQSRQQQEFVIPPATGTLVVEPHVIPVGVESTGETADTKDETTIKTTPIDEESTTQQQSISRKSSNSSYKSISSPIRDAFNIVKVTSAEVAREYLMPPTADSSDGDEEGDDDSSYAGVSDAASKDADHKNEEDNKDNTSESNVAGTRRFAAATNAVVSAYTEFRTVGRYRMYKDNEPPQNVTTFHDPNDGDTQTQPLFQTNDPMVGGADRVGGLGRLKLSDIVGMVGSTGGVSGGRAGGSSGELDEEDATSNNTEDRGDEEKTAATELHDGAASISGTVSESSIVTALSPKRERPKRGQSYYEDAVKSILQPGQRALFFGKGTMGVILKPTYLASWRGKDGGGLISTITSSSKKGGVFIDGLIAGGHAEKSGVVYVGDHVLKIGTTDVSNMTLEEVVTTIAEVERPNIMILTAEHDVETVFVRKKDDVEASTKKYFVSPLDVAFAFVNKIAAEGIDQGRQDRLKNGYEMRAVLSESSLLDAEADDDNDEDSISQHASEKGDDCEEEEEVLFNSQSMDGEDEGAADISATVSIEFKRESDVALFSTPSPSTEDIATLAIYASHRTNGHDQDEQLSLSKGSPRKKQQHPLPVMLERAALFNSEFRTTLYEAFKETCKDPRRCNFLEHFFQNFLSMKEIEIKKRNEHNKRRGVKHYEHQNDKNDAKSSENQQKLLRLYLEMLRFNSAVKVCSESENRETLLEYARSISEGFLGHDELPEYVSYVALGGTENVQSVRRALDDEDEFLDSNGGDGFITIRESLGRFLATQESFLSFLMSDDCARMRAYLRGTTPSLCIGPETFLKPSTIDSDSHNLLLHAILHLVCMKEIRNGSSSSSDDYGDFIKMDAMILNQGEGKRSLGAVSLLSCAVFMMRSLQHSLKAAVEGIIEDGMTGESSNVSQYKQLVSDVQFLWENFIAPASGSLASLTLSDNTQATLDSVRRLLVSSVDGVLDKAQDSHLNFSSLARLFTSSEISGSLHSLCEALLREYTLEVSPNFGRHIFHEWIAKESTDGRFHSLDDSNKLNEYLIKSEYHGLAKGSVKRALRQIELPQGLSLHRPGSISSDDVNMATVPAHLYNADVALVFGTDTEADSSVRRFQCVSLNPGSIEKTLHPEEVPEIFEVYAAVPPFHERPFQAILQDDSNHRMSVDGWEISLTNFMIPAGSGSSEWLYCTSLVFSSSNAGGDRNNLPTSSTRNRQFLKEGEINEHCVKELCIDTSPKSEAIAPQSNDRFQSPLFVTKDENKLRKMKVSRELTEFNSQLASQHWSQTGVLSQVTTIGLALISSRNVIPAMRQSLSLLYDDLCALRSSDGNIQSGDVRQHLCQPLIDILGVLSYSQVEEESLRCILSPYLSHSSKQWIQHPLSKQTDEMNELCGLHLLQSLPPVPLALLFVAVLLEQKVVFSSSRRGMLMSASIAITQLLKPLQWTHLHVPLAPLSMVDDLLHYPAPFLLGIPTDEKRSSAVLRALPPDVTLVDLDVGRVVLAPVFAKDESSSGGEASESSSRALRSQVLFLAESLGGVFGSSIYEESWRSESPISTHQRHDPNSPQAAMEFTTVRGLCEDFVAELLAGIPSCCLWIEEKDKDTNQKNEAAIIFDEDRFFHIKNLRADGLHLPLLQKSKAGSAKFSLSLDHFDLILESFLRCQSLSTVISSGDKKSMLFW</sequence>
<feature type="domain" description="UDENN" evidence="4">
    <location>
        <begin position="1288"/>
        <end position="1758"/>
    </location>
</feature>
<gene>
    <name evidence="5" type="ORF">THAPSDRAFT_21727</name>
</gene>
<feature type="compositionally biased region" description="Polar residues" evidence="2">
    <location>
        <begin position="389"/>
        <end position="398"/>
    </location>
</feature>
<feature type="compositionally biased region" description="Polar residues" evidence="2">
    <location>
        <begin position="18"/>
        <end position="30"/>
    </location>
</feature>
<feature type="region of interest" description="Disordered" evidence="2">
    <location>
        <begin position="208"/>
        <end position="260"/>
    </location>
</feature>
<dbReference type="OMA" id="RHIFHEW"/>
<dbReference type="InterPro" id="IPR001478">
    <property type="entry name" value="PDZ"/>
</dbReference>
<evidence type="ECO:0000259" key="3">
    <source>
        <dbReference type="PROSITE" id="PS50106"/>
    </source>
</evidence>
<dbReference type="GeneID" id="7444756"/>
<feature type="region of interest" description="Disordered" evidence="2">
    <location>
        <begin position="287"/>
        <end position="317"/>
    </location>
</feature>
<feature type="region of interest" description="Disordered" evidence="2">
    <location>
        <begin position="591"/>
        <end position="636"/>
    </location>
</feature>
<evidence type="ECO:0000313" key="6">
    <source>
        <dbReference type="Proteomes" id="UP000001449"/>
    </source>
</evidence>
<dbReference type="GO" id="GO:0031410">
    <property type="term" value="C:cytoplasmic vesicle"/>
    <property type="evidence" value="ECO:0000318"/>
    <property type="project" value="GO_Central"/>
</dbReference>
<dbReference type="PROSITE" id="PS50211">
    <property type="entry name" value="DENN"/>
    <property type="match status" value="1"/>
</dbReference>
<dbReference type="SMART" id="SM00799">
    <property type="entry name" value="DENN"/>
    <property type="match status" value="1"/>
</dbReference>
<evidence type="ECO:0000313" key="5">
    <source>
        <dbReference type="EMBL" id="EED93732.1"/>
    </source>
</evidence>
<dbReference type="eggNOG" id="KOG2127">
    <property type="taxonomic scope" value="Eukaryota"/>
</dbReference>
<keyword evidence="6" id="KW-1185">Reference proteome</keyword>
<dbReference type="SMART" id="SM00228">
    <property type="entry name" value="PDZ"/>
    <property type="match status" value="1"/>
</dbReference>
<dbReference type="Proteomes" id="UP000001449">
    <property type="component" value="Chromosome 3"/>
</dbReference>
<keyword evidence="1" id="KW-0175">Coiled coil</keyword>
<evidence type="ECO:0000256" key="1">
    <source>
        <dbReference type="SAM" id="Coils"/>
    </source>
</evidence>
<dbReference type="Pfam" id="PF02141">
    <property type="entry name" value="DENN"/>
    <property type="match status" value="1"/>
</dbReference>
<dbReference type="CDD" id="cd00136">
    <property type="entry name" value="PDZ_canonical"/>
    <property type="match status" value="1"/>
</dbReference>
<feature type="domain" description="PDZ" evidence="3">
    <location>
        <begin position="446"/>
        <end position="529"/>
    </location>
</feature>
<dbReference type="Gene3D" id="2.30.42.10">
    <property type="match status" value="1"/>
</dbReference>
<feature type="coiled-coil region" evidence="1">
    <location>
        <begin position="87"/>
        <end position="118"/>
    </location>
</feature>
<dbReference type="Gene3D" id="3.40.50.11500">
    <property type="match status" value="1"/>
</dbReference>
<dbReference type="PANTHER" id="PTHR12296:SF21">
    <property type="entry name" value="DENN DOMAIN-CONTAINING PROTEIN 3"/>
    <property type="match status" value="1"/>
</dbReference>
<feature type="compositionally biased region" description="Gly residues" evidence="2">
    <location>
        <begin position="342"/>
        <end position="355"/>
    </location>
</feature>
<feature type="compositionally biased region" description="Low complexity" evidence="2">
    <location>
        <begin position="173"/>
        <end position="185"/>
    </location>
</feature>
<feature type="compositionally biased region" description="Basic and acidic residues" evidence="2">
    <location>
        <begin position="368"/>
        <end position="384"/>
    </location>
</feature>
<feature type="compositionally biased region" description="Polar residues" evidence="2">
    <location>
        <begin position="291"/>
        <end position="316"/>
    </location>
</feature>
<feature type="compositionally biased region" description="Acidic residues" evidence="2">
    <location>
        <begin position="217"/>
        <end position="227"/>
    </location>
</feature>
<dbReference type="InterPro" id="IPR043153">
    <property type="entry name" value="DENN_C"/>
</dbReference>
<dbReference type="InterPro" id="IPR036034">
    <property type="entry name" value="PDZ_sf"/>
</dbReference>
<evidence type="ECO:0000259" key="4">
    <source>
        <dbReference type="PROSITE" id="PS50211"/>
    </source>
</evidence>